<dbReference type="Gene3D" id="2.130.10.10">
    <property type="entry name" value="YVTN repeat-like/Quinoprotein amine dehydrogenase"/>
    <property type="match status" value="1"/>
</dbReference>
<dbReference type="InterPro" id="IPR002372">
    <property type="entry name" value="PQQ_rpt_dom"/>
</dbReference>
<dbReference type="STRING" id="313628.LNTAR_08754"/>
<sequence>MKISYKFLTLLLIPLAAQLHSEVIEEFSVKFNKEMIKGKSIISSSAKEQGKFEELPNIDGYGWQASGNVLSFPKITLERLPREKVSAQAIVSLKEGTKWGSIIGHFQDNGSYEKGWLLGYNEGNFNFAVATSGRLSYVQSSEKFKKNTLYHVAGVYDGKEIKIYINGKLTGRRDLSGSILYADFGELIVGAYKDKDERTPLNGLMISAGFQNKALNQSQIQSLSDASIKALPKELPFDRTPILQFLSPSSAELNFHLFEPMNCHVELYHHSGTKEIYKGSSSKQQKFILKNLNKGYKYKYKIIASNKSGQEFKNPLFELESNVNYAPIPLETKSSLALQSAQEILKLSKNSHGHLAIFGKTSESLLLALAAQSKMQISYFHDNDALVNKLRLSLYKNKLYGSRINAYYYKDLKNLSLSQNIFNTLLLSGVKSSTIEKLVKHVKPSGVLISTSKIPPHADFKTIAHKKFSIAKKMELKGQGQWLSQYGSGNNSTYSGESLNNMSSSENLKLQWIGRPGGDFGIDRNPRMPAPLSANGRLFHQGMNRMAALDAHNGSILWTLEIPKLRRVNIPRDASNWCTDGEIVYTAINDHILLINAKDGKVINHYSLEMKERMKNYEWGFIGQDKDRIYGSSVRPESIYKEYYGNNQWYDNLNDKSTGKVCSESFFALSKKGERLWTYKLGLIINTSICYQNELIYFVETRNPEVLQLEDSRITEEQLWNNQFLVCLNAKSGKVVWEKDIDTVDGDIVFYMQSTDKSLLISLSNSKNKKYYIYNFDIKNGKPVWEVNHNWPSSHHSGHMLHPVIVDNTIYQEPMAYNIISGKQIRKGIGKREGCHNYVGIKQGLVFRGTSRQISIWSKETGKTSTWSRLRPSCWLSMIPASGMLLVPEGGAGCSCGGWIETSLGFSPWETK</sequence>
<dbReference type="PANTHER" id="PTHR34512:SF30">
    <property type="entry name" value="OUTER MEMBRANE PROTEIN ASSEMBLY FACTOR BAMB"/>
    <property type="match status" value="1"/>
</dbReference>
<feature type="domain" description="Pyrrolo-quinoline quinone repeat" evidence="1">
    <location>
        <begin position="530"/>
        <end position="618"/>
    </location>
</feature>
<name>A6DHZ2_9BACT</name>
<organism evidence="2 3">
    <name type="scientific">Lentisphaera araneosa HTCC2155</name>
    <dbReference type="NCBI Taxonomy" id="313628"/>
    <lineage>
        <taxon>Bacteria</taxon>
        <taxon>Pseudomonadati</taxon>
        <taxon>Lentisphaerota</taxon>
        <taxon>Lentisphaeria</taxon>
        <taxon>Lentisphaerales</taxon>
        <taxon>Lentisphaeraceae</taxon>
        <taxon>Lentisphaera</taxon>
    </lineage>
</organism>
<dbReference type="InterPro" id="IPR013320">
    <property type="entry name" value="ConA-like_dom_sf"/>
</dbReference>
<keyword evidence="3" id="KW-1185">Reference proteome</keyword>
<dbReference type="RefSeq" id="WP_007277527.1">
    <property type="nucleotide sequence ID" value="NZ_ABCK01000004.1"/>
</dbReference>
<dbReference type="EMBL" id="ABCK01000004">
    <property type="protein sequence ID" value="EDM28646.1"/>
    <property type="molecule type" value="Genomic_DNA"/>
</dbReference>
<dbReference type="Gene3D" id="2.60.120.200">
    <property type="match status" value="1"/>
</dbReference>
<protein>
    <recommendedName>
        <fullName evidence="1">Pyrrolo-quinoline quinone repeat domain-containing protein</fullName>
    </recommendedName>
</protein>
<dbReference type="Proteomes" id="UP000004947">
    <property type="component" value="Unassembled WGS sequence"/>
</dbReference>
<evidence type="ECO:0000259" key="1">
    <source>
        <dbReference type="Pfam" id="PF13360"/>
    </source>
</evidence>
<reference evidence="2 3" key="1">
    <citation type="journal article" date="2010" name="J. Bacteriol.">
        <title>Genome sequence of Lentisphaera araneosa HTCC2155T, the type species of the order Lentisphaerales in the phylum Lentisphaerae.</title>
        <authorList>
            <person name="Thrash J.C."/>
            <person name="Cho J.C."/>
            <person name="Vergin K.L."/>
            <person name="Morris R.M."/>
            <person name="Giovannoni S.J."/>
        </authorList>
    </citation>
    <scope>NUCLEOTIDE SEQUENCE [LARGE SCALE GENOMIC DNA]</scope>
    <source>
        <strain evidence="2 3">HTCC2155</strain>
    </source>
</reference>
<dbReference type="SUPFAM" id="SSF49899">
    <property type="entry name" value="Concanavalin A-like lectins/glucanases"/>
    <property type="match status" value="1"/>
</dbReference>
<evidence type="ECO:0000313" key="3">
    <source>
        <dbReference type="Proteomes" id="UP000004947"/>
    </source>
</evidence>
<comment type="caution">
    <text evidence="2">The sequence shown here is derived from an EMBL/GenBank/DDBJ whole genome shotgun (WGS) entry which is preliminary data.</text>
</comment>
<dbReference type="InterPro" id="IPR015943">
    <property type="entry name" value="WD40/YVTN_repeat-like_dom_sf"/>
</dbReference>
<dbReference type="OrthoDB" id="247003at2"/>
<dbReference type="Pfam" id="PF13360">
    <property type="entry name" value="PQQ_2"/>
    <property type="match status" value="1"/>
</dbReference>
<dbReference type="Pfam" id="PF13385">
    <property type="entry name" value="Laminin_G_3"/>
    <property type="match status" value="1"/>
</dbReference>
<gene>
    <name evidence="2" type="ORF">LNTAR_08754</name>
</gene>
<dbReference type="InterPro" id="IPR011047">
    <property type="entry name" value="Quinoprotein_ADH-like_sf"/>
</dbReference>
<dbReference type="eggNOG" id="COG1409">
    <property type="taxonomic scope" value="Bacteria"/>
</dbReference>
<proteinExistence type="predicted"/>
<evidence type="ECO:0000313" key="2">
    <source>
        <dbReference type="EMBL" id="EDM28646.1"/>
    </source>
</evidence>
<accession>A6DHZ2</accession>
<dbReference type="PANTHER" id="PTHR34512">
    <property type="entry name" value="CELL SURFACE PROTEIN"/>
    <property type="match status" value="1"/>
</dbReference>
<dbReference type="AlphaFoldDB" id="A6DHZ2"/>
<dbReference type="SUPFAM" id="SSF50998">
    <property type="entry name" value="Quinoprotein alcohol dehydrogenase-like"/>
    <property type="match status" value="1"/>
</dbReference>
<dbReference type="Gene3D" id="2.140.10.10">
    <property type="entry name" value="Quinoprotein alcohol dehydrogenase-like superfamily"/>
    <property type="match status" value="1"/>
</dbReference>